<accession>A0A6A2WG96</accession>
<keyword evidence="2" id="KW-1185">Reference proteome</keyword>
<dbReference type="AlphaFoldDB" id="A0A6A2WG96"/>
<evidence type="ECO:0000313" key="1">
    <source>
        <dbReference type="EMBL" id="KAE8657773.1"/>
    </source>
</evidence>
<evidence type="ECO:0000313" key="2">
    <source>
        <dbReference type="Proteomes" id="UP000436088"/>
    </source>
</evidence>
<dbReference type="InterPro" id="IPR053346">
    <property type="entry name" value="Fra_a_1-associated"/>
</dbReference>
<dbReference type="PANTHER" id="PTHR35722:SF1">
    <property type="entry name" value="MAL D 1-ASSOCIATED PROTEIN"/>
    <property type="match status" value="1"/>
</dbReference>
<gene>
    <name evidence="1" type="ORF">F3Y22_tig00116982pilonHSYRG00006</name>
</gene>
<dbReference type="Proteomes" id="UP000436088">
    <property type="component" value="Unassembled WGS sequence"/>
</dbReference>
<dbReference type="PANTHER" id="PTHR35722">
    <property type="entry name" value="MAL D 1-ASSOCIATED PROTEIN"/>
    <property type="match status" value="1"/>
</dbReference>
<proteinExistence type="predicted"/>
<organism evidence="1 2">
    <name type="scientific">Hibiscus syriacus</name>
    <name type="common">Rose of Sharon</name>
    <dbReference type="NCBI Taxonomy" id="106335"/>
    <lineage>
        <taxon>Eukaryota</taxon>
        <taxon>Viridiplantae</taxon>
        <taxon>Streptophyta</taxon>
        <taxon>Embryophyta</taxon>
        <taxon>Tracheophyta</taxon>
        <taxon>Spermatophyta</taxon>
        <taxon>Magnoliopsida</taxon>
        <taxon>eudicotyledons</taxon>
        <taxon>Gunneridae</taxon>
        <taxon>Pentapetalae</taxon>
        <taxon>rosids</taxon>
        <taxon>malvids</taxon>
        <taxon>Malvales</taxon>
        <taxon>Malvaceae</taxon>
        <taxon>Malvoideae</taxon>
        <taxon>Hibiscus</taxon>
    </lineage>
</organism>
<dbReference type="EMBL" id="VEPZ02001754">
    <property type="protein sequence ID" value="KAE8657773.1"/>
    <property type="molecule type" value="Genomic_DNA"/>
</dbReference>
<protein>
    <submittedName>
        <fullName evidence="1">Phosphatidylglycerol/phosphatidylinositol transfer protein-like</fullName>
    </submittedName>
</protein>
<sequence>MDNSSLDWPVEVVQSTKEYTEEDFTEQMLKGNYSSGSHGEGAFEFPGLCSDLEAIEREFFGGVNRFFDVAEEMRNSFFDAFGDFYGRGSSSLPSPR</sequence>
<name>A0A6A2WG96_HIBSY</name>
<comment type="caution">
    <text evidence="1">The sequence shown here is derived from an EMBL/GenBank/DDBJ whole genome shotgun (WGS) entry which is preliminary data.</text>
</comment>
<reference evidence="1" key="1">
    <citation type="submission" date="2019-09" db="EMBL/GenBank/DDBJ databases">
        <title>Draft genome information of white flower Hibiscus syriacus.</title>
        <authorList>
            <person name="Kim Y.-M."/>
        </authorList>
    </citation>
    <scope>NUCLEOTIDE SEQUENCE [LARGE SCALE GENOMIC DNA]</scope>
    <source>
        <strain evidence="1">YM2019G1</strain>
    </source>
</reference>